<dbReference type="Pfam" id="PF01041">
    <property type="entry name" value="DegT_DnrJ_EryC1"/>
    <property type="match status" value="1"/>
</dbReference>
<dbReference type="InterPro" id="IPR000653">
    <property type="entry name" value="DegT/StrS_aminotransferase"/>
</dbReference>
<accession>A0ABP8TH89</accession>
<dbReference type="Gene3D" id="3.40.640.10">
    <property type="entry name" value="Type I PLP-dependent aspartate aminotransferase-like (Major domain)"/>
    <property type="match status" value="1"/>
</dbReference>
<dbReference type="Gene3D" id="3.90.1150.10">
    <property type="entry name" value="Aspartate Aminotransferase, domain 1"/>
    <property type="match status" value="1"/>
</dbReference>
<comment type="similarity">
    <text evidence="2">Belongs to the DegT/DnrJ/EryC1 family.</text>
</comment>
<evidence type="ECO:0000256" key="2">
    <source>
        <dbReference type="RuleBase" id="RU004508"/>
    </source>
</evidence>
<keyword evidence="3" id="KW-0032">Aminotransferase</keyword>
<dbReference type="EMBL" id="BAABHJ010000008">
    <property type="protein sequence ID" value="GAA4608208.1"/>
    <property type="molecule type" value="Genomic_DNA"/>
</dbReference>
<dbReference type="PIRSF" id="PIRSF000390">
    <property type="entry name" value="PLP_StrS"/>
    <property type="match status" value="1"/>
</dbReference>
<dbReference type="CDD" id="cd00616">
    <property type="entry name" value="AHBA_syn"/>
    <property type="match status" value="1"/>
</dbReference>
<evidence type="ECO:0000313" key="4">
    <source>
        <dbReference type="Proteomes" id="UP001500212"/>
    </source>
</evidence>
<dbReference type="PANTHER" id="PTHR30244:SF34">
    <property type="entry name" value="DTDP-4-AMINO-4,6-DIDEOXYGALACTOSE TRANSAMINASE"/>
    <property type="match status" value="1"/>
</dbReference>
<reference evidence="4" key="1">
    <citation type="journal article" date="2019" name="Int. J. Syst. Evol. Microbiol.">
        <title>The Global Catalogue of Microorganisms (GCM) 10K type strain sequencing project: providing services to taxonomists for standard genome sequencing and annotation.</title>
        <authorList>
            <consortium name="The Broad Institute Genomics Platform"/>
            <consortium name="The Broad Institute Genome Sequencing Center for Infectious Disease"/>
            <person name="Wu L."/>
            <person name="Ma J."/>
        </authorList>
    </citation>
    <scope>NUCLEOTIDE SEQUENCE [LARGE SCALE GENOMIC DNA]</scope>
    <source>
        <strain evidence="4">JCM 17938</strain>
    </source>
</reference>
<keyword evidence="3" id="KW-0808">Transferase</keyword>
<comment type="cofactor">
    <cofactor evidence="1">
        <name>pyridoxal 5'-phosphate</name>
        <dbReference type="ChEBI" id="CHEBI:597326"/>
    </cofactor>
</comment>
<dbReference type="InterPro" id="IPR015421">
    <property type="entry name" value="PyrdxlP-dep_Trfase_major"/>
</dbReference>
<dbReference type="Proteomes" id="UP001500212">
    <property type="component" value="Unassembled WGS sequence"/>
</dbReference>
<organism evidence="3 4">
    <name type="scientific">Actinoallomurus liliacearum</name>
    <dbReference type="NCBI Taxonomy" id="1080073"/>
    <lineage>
        <taxon>Bacteria</taxon>
        <taxon>Bacillati</taxon>
        <taxon>Actinomycetota</taxon>
        <taxon>Actinomycetes</taxon>
        <taxon>Streptosporangiales</taxon>
        <taxon>Thermomonosporaceae</taxon>
        <taxon>Actinoallomurus</taxon>
    </lineage>
</organism>
<keyword evidence="4" id="KW-1185">Reference proteome</keyword>
<evidence type="ECO:0000313" key="3">
    <source>
        <dbReference type="EMBL" id="GAA4608208.1"/>
    </source>
</evidence>
<dbReference type="RefSeq" id="WP_345354183.1">
    <property type="nucleotide sequence ID" value="NZ_BAABHJ010000008.1"/>
</dbReference>
<dbReference type="InterPro" id="IPR015424">
    <property type="entry name" value="PyrdxlP-dep_Trfase"/>
</dbReference>
<comment type="caution">
    <text evidence="3">The sequence shown here is derived from an EMBL/GenBank/DDBJ whole genome shotgun (WGS) entry which is preliminary data.</text>
</comment>
<gene>
    <name evidence="3" type="ORF">GCM10023195_31980</name>
</gene>
<dbReference type="PANTHER" id="PTHR30244">
    <property type="entry name" value="TRANSAMINASE"/>
    <property type="match status" value="1"/>
</dbReference>
<keyword evidence="2" id="KW-0663">Pyridoxal phosphate</keyword>
<dbReference type="InterPro" id="IPR015422">
    <property type="entry name" value="PyrdxlP-dep_Trfase_small"/>
</dbReference>
<protein>
    <submittedName>
        <fullName evidence="3">DegT/DnrJ/EryC1/StrS family aminotransferase</fullName>
    </submittedName>
</protein>
<proteinExistence type="inferred from homology"/>
<sequence>MDKLAMLGGTRTVPRDRRIPKWPVVTPDDEEAVRRVLASGRFTTASSGEKEIAGLEREWARETGTRHCVAVSNGTTALSLALAAAGIGPGDEVIVPALSFIASAIAPLHVFAVPVFADIDPVTFNVDPAAVEAAVTPRTKAVIVVHLHGLPADLTELMAVAERHGLTVIEDAAQAHGARYHDRPAGSFGAINTFSLNVSKNLATCGEGGLVTTDDADLYQRATMMRQFGEVIPRRGSRSYVSHLLGWNHKPAAIQCAFTRSRLARFGHESELRDQNVRHFLGRLAELPWLHVPTAPDDRTHVWHILRFRIDPEPFGLGPEFAGPLRSVVMRALRAEGVPATHYQLMPLPAQRLFQSPLPGVDRKYRGEDHPNTLRVIDGSFTIQKAHLHPDARPLLDLYADAATKLWENRDVIAAEAKSLDYMPPWREAEQIADAEWEG</sequence>
<evidence type="ECO:0000256" key="1">
    <source>
        <dbReference type="ARBA" id="ARBA00001933"/>
    </source>
</evidence>
<dbReference type="SUPFAM" id="SSF53383">
    <property type="entry name" value="PLP-dependent transferases"/>
    <property type="match status" value="1"/>
</dbReference>
<dbReference type="GO" id="GO:0008483">
    <property type="term" value="F:transaminase activity"/>
    <property type="evidence" value="ECO:0007669"/>
    <property type="project" value="UniProtKB-KW"/>
</dbReference>
<name>A0ABP8TH89_9ACTN</name>